<organism evidence="5 6">
    <name type="scientific">Fusobacterium equinum</name>
    <dbReference type="NCBI Taxonomy" id="134605"/>
    <lineage>
        <taxon>Bacteria</taxon>
        <taxon>Fusobacteriati</taxon>
        <taxon>Fusobacteriota</taxon>
        <taxon>Fusobacteriia</taxon>
        <taxon>Fusobacteriales</taxon>
        <taxon>Fusobacteriaceae</taxon>
        <taxon>Fusobacterium</taxon>
    </lineage>
</organism>
<dbReference type="Gene3D" id="3.30.750.70">
    <property type="entry name" value="4-hydroxybutyrate coenzyme like domains"/>
    <property type="match status" value="1"/>
</dbReference>
<dbReference type="InterPro" id="IPR026888">
    <property type="entry name" value="AcetylCoA_hyd_C"/>
</dbReference>
<evidence type="ECO:0000256" key="1">
    <source>
        <dbReference type="ARBA" id="ARBA00009632"/>
    </source>
</evidence>
<dbReference type="PATRIC" id="fig|134605.3.peg.557"/>
<name>A0A133NHI1_9FUSO</name>
<dbReference type="InterPro" id="IPR038460">
    <property type="entry name" value="AcetylCoA_hyd_C_sf"/>
</dbReference>
<dbReference type="Gene3D" id="3.40.1080.10">
    <property type="entry name" value="Glutaconate Coenzyme A-transferase"/>
    <property type="match status" value="1"/>
</dbReference>
<comment type="similarity">
    <text evidence="1">Belongs to the acetyl-CoA hydrolase/transferase family.</text>
</comment>
<evidence type="ECO:0000259" key="4">
    <source>
        <dbReference type="Pfam" id="PF13336"/>
    </source>
</evidence>
<dbReference type="Pfam" id="PF02550">
    <property type="entry name" value="AcetylCoA_hydro"/>
    <property type="match status" value="1"/>
</dbReference>
<dbReference type="GO" id="GO:0008775">
    <property type="term" value="F:acetate CoA-transferase activity"/>
    <property type="evidence" value="ECO:0007669"/>
    <property type="project" value="InterPro"/>
</dbReference>
<evidence type="ECO:0000313" key="6">
    <source>
        <dbReference type="Proteomes" id="UP000070617"/>
    </source>
</evidence>
<reference evidence="6" key="1">
    <citation type="submission" date="2016-01" db="EMBL/GenBank/DDBJ databases">
        <authorList>
            <person name="Mitreva M."/>
            <person name="Pepin K.H."/>
            <person name="Mihindukulasuriya K.A."/>
            <person name="Fulton R."/>
            <person name="Fronick C."/>
            <person name="O'Laughlin M."/>
            <person name="Miner T."/>
            <person name="Herter B."/>
            <person name="Rosa B.A."/>
            <person name="Cordes M."/>
            <person name="Tomlinson C."/>
            <person name="Wollam A."/>
            <person name="Palsikar V.B."/>
            <person name="Mardis E.R."/>
            <person name="Wilson R.K."/>
        </authorList>
    </citation>
    <scope>NUCLEOTIDE SEQUENCE [LARGE SCALE GENOMIC DNA]</scope>
    <source>
        <strain evidence="6">CMW8396</strain>
    </source>
</reference>
<protein>
    <submittedName>
        <fullName evidence="5">Putative butyryl-CoA:acetate CoA-transferase</fullName>
    </submittedName>
</protein>
<accession>A0A133NHI1</accession>
<sequence length="464" mass="51294">MVKKCYKRFYFLKSNGILHKKLQKKGSVNNMTHWKGLYQERLCSAEQAVKSIPNNCRVVPSHAAGEPKHLVEAMMANREQYHNVDIFSMVNLGHAAYGKEEEKEHFHVNAAYASASTREVVNAEHGDFTPCFFYQVPELLKKDGPMPADVALIQVSLPDEHGYCSLGVSSDYTKEAAENAKIVIAQVNKYMPRTLGNNFVHVSKMTHIVEYDEPIHILNPPFVGDTERKIGEYCASLIQDGDTLQLGIGAIPDAVLSFLTDKKHLGIHSEMISDGVVDLIEAGVIDNSRKNFNPGKSIVSFLMGTEKLYNYVHNNPALEMHPVNYVNHPIIAAQNDNLVSINSALQVDLMGQANSETLGHKQFTGIGGQVDFVRAASMSKGGRTIIAMPSTAAKGKISKIVFLLDEGAAVTTSRTDIDYVITEYGIAKLRGKSLRARAKALIEIAHPDFREGLREQALQKFGRL</sequence>
<keyword evidence="6" id="KW-1185">Reference proteome</keyword>
<dbReference type="Pfam" id="PF13336">
    <property type="entry name" value="AcetylCoA_hyd_C"/>
    <property type="match status" value="1"/>
</dbReference>
<dbReference type="PANTHER" id="PTHR21432:SF20">
    <property type="entry name" value="ACETYL-COA HYDROLASE"/>
    <property type="match status" value="1"/>
</dbReference>
<dbReference type="SUPFAM" id="SSF100950">
    <property type="entry name" value="NagB/RpiA/CoA transferase-like"/>
    <property type="match status" value="2"/>
</dbReference>
<feature type="domain" description="Acetyl-CoA hydrolase/transferase C-terminal" evidence="4">
    <location>
        <begin position="304"/>
        <end position="457"/>
    </location>
</feature>
<keyword evidence="2 5" id="KW-0808">Transferase</keyword>
<dbReference type="Proteomes" id="UP000070617">
    <property type="component" value="Unassembled WGS sequence"/>
</dbReference>
<dbReference type="STRING" id="134605.HMPREF3206_00555"/>
<dbReference type="InterPro" id="IPR003702">
    <property type="entry name" value="ActCoA_hydro_N"/>
</dbReference>
<evidence type="ECO:0000313" key="5">
    <source>
        <dbReference type="EMBL" id="KXA15749.1"/>
    </source>
</evidence>
<gene>
    <name evidence="5" type="ORF">HMPREF3206_00555</name>
</gene>
<evidence type="ECO:0000259" key="3">
    <source>
        <dbReference type="Pfam" id="PF02550"/>
    </source>
</evidence>
<feature type="domain" description="Acetyl-CoA hydrolase/transferase N-terminal" evidence="3">
    <location>
        <begin position="38"/>
        <end position="214"/>
    </location>
</feature>
<dbReference type="GO" id="GO:0006083">
    <property type="term" value="P:acetate metabolic process"/>
    <property type="evidence" value="ECO:0007669"/>
    <property type="project" value="InterPro"/>
</dbReference>
<dbReference type="InterPro" id="IPR046433">
    <property type="entry name" value="ActCoA_hydro"/>
</dbReference>
<dbReference type="AlphaFoldDB" id="A0A133NHI1"/>
<proteinExistence type="inferred from homology"/>
<comment type="caution">
    <text evidence="5">The sequence shown here is derived from an EMBL/GenBank/DDBJ whole genome shotgun (WGS) entry which is preliminary data.</text>
</comment>
<dbReference type="InterPro" id="IPR037171">
    <property type="entry name" value="NagB/RpiA_transferase-like"/>
</dbReference>
<dbReference type="Gene3D" id="3.40.1080.20">
    <property type="entry name" value="Acetyl-CoA hydrolase/transferase C-terminal domain"/>
    <property type="match status" value="1"/>
</dbReference>
<evidence type="ECO:0000256" key="2">
    <source>
        <dbReference type="ARBA" id="ARBA00022679"/>
    </source>
</evidence>
<dbReference type="PANTHER" id="PTHR21432">
    <property type="entry name" value="ACETYL-COA HYDROLASE-RELATED"/>
    <property type="match status" value="1"/>
</dbReference>
<dbReference type="EMBL" id="LRPX01000023">
    <property type="protein sequence ID" value="KXA15749.1"/>
    <property type="molecule type" value="Genomic_DNA"/>
</dbReference>